<accession>A0ABZ2BYP9</accession>
<sequence length="76" mass="8663">MTTTPVINTNRLRLRPHAQSVLDVVWAFCQSSHTRFMAQLENLRSVALANRLGAILDHTAKKYHPKNVVYRYAVAT</sequence>
<keyword evidence="2" id="KW-1185">Reference proteome</keyword>
<dbReference type="Proteomes" id="UP001318682">
    <property type="component" value="Chromosome"/>
</dbReference>
<name>A0ABZ2BYP9_9RHOB</name>
<proteinExistence type="predicted"/>
<dbReference type="RefSeq" id="WP_187430533.1">
    <property type="nucleotide sequence ID" value="NZ_CP143423.1"/>
</dbReference>
<gene>
    <name evidence="1" type="ORF">ROLI_036630</name>
</gene>
<evidence type="ECO:0000313" key="2">
    <source>
        <dbReference type="Proteomes" id="UP001318682"/>
    </source>
</evidence>
<evidence type="ECO:0000313" key="1">
    <source>
        <dbReference type="EMBL" id="WVX50565.1"/>
    </source>
</evidence>
<organism evidence="1 2">
    <name type="scientific">Roseobacter fucihabitans</name>
    <dbReference type="NCBI Taxonomy" id="1537242"/>
    <lineage>
        <taxon>Bacteria</taxon>
        <taxon>Pseudomonadati</taxon>
        <taxon>Pseudomonadota</taxon>
        <taxon>Alphaproteobacteria</taxon>
        <taxon>Rhodobacterales</taxon>
        <taxon>Roseobacteraceae</taxon>
        <taxon>Roseobacter</taxon>
    </lineage>
</organism>
<protein>
    <submittedName>
        <fullName evidence="1">Uncharacterized protein</fullName>
    </submittedName>
</protein>
<reference evidence="2" key="1">
    <citation type="submission" date="2024-01" db="EMBL/GenBank/DDBJ databases">
        <title>Roseobacter fucihabitans sp. nov., isolated from the brown alga Fucus spiralis.</title>
        <authorList>
            <person name="Hahnke S."/>
            <person name="Berger M."/>
            <person name="Schlingloff A."/>
            <person name="Athale I."/>
            <person name="Neumann-Schaal M."/>
            <person name="Adenaya A."/>
            <person name="Poehlein A."/>
            <person name="Daniel R."/>
            <person name="Pertersen J."/>
            <person name="Brinkhoff T."/>
        </authorList>
    </citation>
    <scope>NUCLEOTIDE SEQUENCE [LARGE SCALE GENOMIC DNA]</scope>
    <source>
        <strain evidence="2">B14</strain>
    </source>
</reference>
<dbReference type="EMBL" id="CP143423">
    <property type="protein sequence ID" value="WVX50565.1"/>
    <property type="molecule type" value="Genomic_DNA"/>
</dbReference>